<gene>
    <name evidence="6" type="ORF">RM573_17300</name>
</gene>
<dbReference type="SMART" id="SM00028">
    <property type="entry name" value="TPR"/>
    <property type="match status" value="3"/>
</dbReference>
<proteinExistence type="predicted"/>
<comment type="caution">
    <text evidence="6">The sequence shown here is derived from an EMBL/GenBank/DDBJ whole genome shotgun (WGS) entry which is preliminary data.</text>
</comment>
<dbReference type="InterPro" id="IPR019734">
    <property type="entry name" value="TPR_rpt"/>
</dbReference>
<dbReference type="InterPro" id="IPR036181">
    <property type="entry name" value="MIT_dom_sf"/>
</dbReference>
<protein>
    <recommendedName>
        <fullName evidence="1">diguanylate cyclase</fullName>
        <ecNumber evidence="1">2.7.7.65</ecNumber>
    </recommendedName>
</protein>
<feature type="domain" description="GGDEF" evidence="5">
    <location>
        <begin position="483"/>
        <end position="612"/>
    </location>
</feature>
<dbReference type="SUPFAM" id="SSF116846">
    <property type="entry name" value="MIT domain"/>
    <property type="match status" value="1"/>
</dbReference>
<dbReference type="InterPro" id="IPR029787">
    <property type="entry name" value="Nucleotide_cyclase"/>
</dbReference>
<evidence type="ECO:0000313" key="7">
    <source>
        <dbReference type="Proteomes" id="UP001266357"/>
    </source>
</evidence>
<dbReference type="Proteomes" id="UP001266357">
    <property type="component" value="Unassembled WGS sequence"/>
</dbReference>
<evidence type="ECO:0000256" key="2">
    <source>
        <dbReference type="ARBA" id="ARBA00034247"/>
    </source>
</evidence>
<dbReference type="NCBIfam" id="TIGR00254">
    <property type="entry name" value="GGDEF"/>
    <property type="match status" value="1"/>
</dbReference>
<dbReference type="PROSITE" id="PS50887">
    <property type="entry name" value="GGDEF"/>
    <property type="match status" value="1"/>
</dbReference>
<organism evidence="6 7">
    <name type="scientific">Thalassotalea castellviae</name>
    <dbReference type="NCBI Taxonomy" id="3075612"/>
    <lineage>
        <taxon>Bacteria</taxon>
        <taxon>Pseudomonadati</taxon>
        <taxon>Pseudomonadota</taxon>
        <taxon>Gammaproteobacteria</taxon>
        <taxon>Alteromonadales</taxon>
        <taxon>Colwelliaceae</taxon>
        <taxon>Thalassotalea</taxon>
    </lineage>
</organism>
<dbReference type="Pfam" id="PF00990">
    <property type="entry name" value="GGDEF"/>
    <property type="match status" value="1"/>
</dbReference>
<keyword evidence="6" id="KW-0548">Nucleotidyltransferase</keyword>
<keyword evidence="6" id="KW-0808">Transferase</keyword>
<evidence type="ECO:0000256" key="3">
    <source>
        <dbReference type="PROSITE-ProRule" id="PRU00339"/>
    </source>
</evidence>
<feature type="transmembrane region" description="Helical" evidence="4">
    <location>
        <begin position="420"/>
        <end position="443"/>
    </location>
</feature>
<accession>A0ABU3A5A7</accession>
<dbReference type="GO" id="GO:0052621">
    <property type="term" value="F:diguanylate cyclase activity"/>
    <property type="evidence" value="ECO:0007669"/>
    <property type="project" value="UniProtKB-EC"/>
</dbReference>
<keyword evidence="4" id="KW-0472">Membrane</keyword>
<dbReference type="InterPro" id="IPR011990">
    <property type="entry name" value="TPR-like_helical_dom_sf"/>
</dbReference>
<evidence type="ECO:0000256" key="4">
    <source>
        <dbReference type="SAM" id="Phobius"/>
    </source>
</evidence>
<dbReference type="InterPro" id="IPR043128">
    <property type="entry name" value="Rev_trsase/Diguanyl_cyclase"/>
</dbReference>
<dbReference type="Gene3D" id="1.25.40.10">
    <property type="entry name" value="Tetratricopeptide repeat domain"/>
    <property type="match status" value="2"/>
</dbReference>
<evidence type="ECO:0000259" key="5">
    <source>
        <dbReference type="PROSITE" id="PS50887"/>
    </source>
</evidence>
<dbReference type="RefSeq" id="WP_311585067.1">
    <property type="nucleotide sequence ID" value="NZ_JAVRIF010000014.1"/>
</dbReference>
<comment type="catalytic activity">
    <reaction evidence="2">
        <text>2 GTP = 3',3'-c-di-GMP + 2 diphosphate</text>
        <dbReference type="Rhea" id="RHEA:24898"/>
        <dbReference type="ChEBI" id="CHEBI:33019"/>
        <dbReference type="ChEBI" id="CHEBI:37565"/>
        <dbReference type="ChEBI" id="CHEBI:58805"/>
        <dbReference type="EC" id="2.7.7.65"/>
    </reaction>
</comment>
<keyword evidence="7" id="KW-1185">Reference proteome</keyword>
<dbReference type="EMBL" id="JAVRIF010000014">
    <property type="protein sequence ID" value="MDT0605362.1"/>
    <property type="molecule type" value="Genomic_DNA"/>
</dbReference>
<sequence>MKVVFISFIFFVFISKLHATEDERLKETLAGLENAQTRLAYLQDNENIYLDQDLSIKAEYWLSLGLALEENSKLDEAFNVYSHAVTVLESAINTHRELYIKALIERSYITYLQTYDTKQYCPDRALAYNTLDETVSIEMQVRANVQYAFCFQNDKANFSTGLSLLDQALKFAKQHKLSPNTHAMIYNASGLIYGRNQLYAKAYEYLLNAYRQWSLVNDYQDMFNMLHTLTHNAIYMREFDKAKQHVDEMFLLADQQNTFEDFLFFAHYNSGFLALAKGDIKESVNAYEMALSEQKNTQERYFVKSAYEVNISNYFRLGEITKAGDLLSQLKTKFPEHQIKSNLVNAFAAYQQGDYLTAIKKMYQQVDHEQNERRLFIKHAVQSTSLLNSQNITELDKKLLEKTIEIQNLNIEKAQSDKHAIYLFLVFALILFLAVSVFSFYLYKTRQYFKHHARIDYLTGVFNRRFLFEEGERALKEVRLKKIEVSILLFDIDNFKKINDSKGHYAGDLAIKLVVEKCQENLPKNAFMGRLGGDEFLVVLKHVNQATAYDIAEQIRADIQEAYLAEISPIELTVSIGVVNCLGQNSLDEAIAQADNLLYQAKAEGRNIVVSE</sequence>
<dbReference type="InterPro" id="IPR000160">
    <property type="entry name" value="GGDEF_dom"/>
</dbReference>
<dbReference type="SUPFAM" id="SSF48452">
    <property type="entry name" value="TPR-like"/>
    <property type="match status" value="1"/>
</dbReference>
<evidence type="ECO:0000256" key="1">
    <source>
        <dbReference type="ARBA" id="ARBA00012528"/>
    </source>
</evidence>
<dbReference type="InterPro" id="IPR050469">
    <property type="entry name" value="Diguanylate_Cyclase"/>
</dbReference>
<dbReference type="PANTHER" id="PTHR45138">
    <property type="entry name" value="REGULATORY COMPONENTS OF SENSORY TRANSDUCTION SYSTEM"/>
    <property type="match status" value="1"/>
</dbReference>
<dbReference type="PANTHER" id="PTHR45138:SF9">
    <property type="entry name" value="DIGUANYLATE CYCLASE DGCM-RELATED"/>
    <property type="match status" value="1"/>
</dbReference>
<keyword evidence="4" id="KW-1133">Transmembrane helix</keyword>
<dbReference type="PROSITE" id="PS50005">
    <property type="entry name" value="TPR"/>
    <property type="match status" value="1"/>
</dbReference>
<dbReference type="SMART" id="SM00267">
    <property type="entry name" value="GGDEF"/>
    <property type="match status" value="1"/>
</dbReference>
<dbReference type="SUPFAM" id="SSF55073">
    <property type="entry name" value="Nucleotide cyclase"/>
    <property type="match status" value="1"/>
</dbReference>
<name>A0ABU3A5A7_9GAMM</name>
<dbReference type="EC" id="2.7.7.65" evidence="1"/>
<evidence type="ECO:0000313" key="6">
    <source>
        <dbReference type="EMBL" id="MDT0605362.1"/>
    </source>
</evidence>
<keyword evidence="4" id="KW-0812">Transmembrane</keyword>
<keyword evidence="3" id="KW-0802">TPR repeat</keyword>
<feature type="repeat" description="TPR" evidence="3">
    <location>
        <begin position="58"/>
        <end position="91"/>
    </location>
</feature>
<reference evidence="6 7" key="1">
    <citation type="submission" date="2023-09" db="EMBL/GenBank/DDBJ databases">
        <authorList>
            <person name="Rey-Velasco X."/>
        </authorList>
    </citation>
    <scope>NUCLEOTIDE SEQUENCE [LARGE SCALE GENOMIC DNA]</scope>
    <source>
        <strain evidence="6 7">W431</strain>
    </source>
</reference>
<dbReference type="Gene3D" id="3.30.70.270">
    <property type="match status" value="1"/>
</dbReference>
<dbReference type="CDD" id="cd01949">
    <property type="entry name" value="GGDEF"/>
    <property type="match status" value="1"/>
</dbReference>